<dbReference type="Proteomes" id="UP000198704">
    <property type="component" value="Unassembled WGS sequence"/>
</dbReference>
<name>A0A1H0CMK8_9HYPH</name>
<dbReference type="RefSeq" id="WP_244507625.1">
    <property type="nucleotide sequence ID" value="NZ_FNHS01000009.1"/>
</dbReference>
<feature type="transmembrane region" description="Helical" evidence="1">
    <location>
        <begin position="35"/>
        <end position="55"/>
    </location>
</feature>
<accession>A0A1H0CMK8</accession>
<reference evidence="3" key="1">
    <citation type="submission" date="2016-10" db="EMBL/GenBank/DDBJ databases">
        <authorList>
            <person name="Varghese N."/>
            <person name="Submissions S."/>
        </authorList>
    </citation>
    <scope>NUCLEOTIDE SEQUENCE [LARGE SCALE GENOMIC DNA]</scope>
    <source>
        <strain evidence="3">BL47</strain>
    </source>
</reference>
<dbReference type="STRING" id="582672.SAMN05216360_109216"/>
<evidence type="ECO:0000313" key="2">
    <source>
        <dbReference type="EMBL" id="SDN59085.1"/>
    </source>
</evidence>
<evidence type="ECO:0000313" key="3">
    <source>
        <dbReference type="Proteomes" id="UP000198704"/>
    </source>
</evidence>
<dbReference type="AlphaFoldDB" id="A0A1H0CMK8"/>
<keyword evidence="1" id="KW-0812">Transmembrane</keyword>
<evidence type="ECO:0000256" key="1">
    <source>
        <dbReference type="SAM" id="Phobius"/>
    </source>
</evidence>
<protein>
    <submittedName>
        <fullName evidence="2">Uncharacterized protein</fullName>
    </submittedName>
</protein>
<sequence>MTVETRLLTRDALPPIRIQEFTTKRISKDNPMSRLGRIVCVLAALALPVFGIAVADTVHRAGETKASQAAAPVNPSDGAAAPQRAITPLRALRAARVASRAIGRGEVRS</sequence>
<keyword evidence="3" id="KW-1185">Reference proteome</keyword>
<organism evidence="2 3">
    <name type="scientific">Methylobacterium phyllostachyos</name>
    <dbReference type="NCBI Taxonomy" id="582672"/>
    <lineage>
        <taxon>Bacteria</taxon>
        <taxon>Pseudomonadati</taxon>
        <taxon>Pseudomonadota</taxon>
        <taxon>Alphaproteobacteria</taxon>
        <taxon>Hyphomicrobiales</taxon>
        <taxon>Methylobacteriaceae</taxon>
        <taxon>Methylobacterium</taxon>
    </lineage>
</organism>
<dbReference type="EMBL" id="FNHS01000009">
    <property type="protein sequence ID" value="SDN59085.1"/>
    <property type="molecule type" value="Genomic_DNA"/>
</dbReference>
<keyword evidence="1" id="KW-0472">Membrane</keyword>
<gene>
    <name evidence="2" type="ORF">SAMN05216360_109216</name>
</gene>
<proteinExistence type="predicted"/>
<keyword evidence="1" id="KW-1133">Transmembrane helix</keyword>